<dbReference type="EnsemblMetazoa" id="XM_019904516.1">
    <property type="protein sequence ID" value="XP_019760075.1"/>
    <property type="gene ID" value="LOC109537679"/>
</dbReference>
<dbReference type="Proteomes" id="UP000019118">
    <property type="component" value="Unassembled WGS sequence"/>
</dbReference>
<dbReference type="AlphaFoldDB" id="A0AAR5PH52"/>
<feature type="compositionally biased region" description="Basic and acidic residues" evidence="1">
    <location>
        <begin position="158"/>
        <end position="201"/>
    </location>
</feature>
<evidence type="ECO:0000313" key="2">
    <source>
        <dbReference type="EnsemblMetazoa" id="XP_019760076.1"/>
    </source>
</evidence>
<proteinExistence type="predicted"/>
<reference evidence="2" key="2">
    <citation type="submission" date="2024-08" db="UniProtKB">
        <authorList>
            <consortium name="EnsemblMetazoa"/>
        </authorList>
    </citation>
    <scope>IDENTIFICATION</scope>
</reference>
<dbReference type="EnsemblMetazoa" id="XM_019904517.1">
    <property type="protein sequence ID" value="XP_019760076.1"/>
    <property type="gene ID" value="LOC109537679"/>
</dbReference>
<feature type="compositionally biased region" description="Basic and acidic residues" evidence="1">
    <location>
        <begin position="128"/>
        <end position="139"/>
    </location>
</feature>
<sequence length="226" mass="25070">MTGKATKQDRPKRGFKLFFFSKAQGQKHKHKKNKYYVSHKDESSPTGSIMSGDSPLHNNRTAEAFSFNADSNQEGRPQLLDSKQVFSSEGRSSPVPTTSKEVAVQSAPTDEKVGDRPGGKGEVLAEPIGDKDKEDKDEISSPTSNHDSDGEDQCDDNEERRNGKKDSGEHEGGDKKEGKNNFDKLDGQWIPPEKKQQVEKEDEKEEEDSIVKCLSVTMACCECSIM</sequence>
<reference evidence="3" key="1">
    <citation type="journal article" date="2013" name="Genome Biol.">
        <title>Draft genome of the mountain pine beetle, Dendroctonus ponderosae Hopkins, a major forest pest.</title>
        <authorList>
            <person name="Keeling C.I."/>
            <person name="Yuen M.M."/>
            <person name="Liao N.Y."/>
            <person name="Docking T.R."/>
            <person name="Chan S.K."/>
            <person name="Taylor G.A."/>
            <person name="Palmquist D.L."/>
            <person name="Jackman S.D."/>
            <person name="Nguyen A."/>
            <person name="Li M."/>
            <person name="Henderson H."/>
            <person name="Janes J.K."/>
            <person name="Zhao Y."/>
            <person name="Pandoh P."/>
            <person name="Moore R."/>
            <person name="Sperling F.A."/>
            <person name="Huber D.P."/>
            <person name="Birol I."/>
            <person name="Jones S.J."/>
            <person name="Bohlmann J."/>
        </authorList>
    </citation>
    <scope>NUCLEOTIDE SEQUENCE</scope>
</reference>
<evidence type="ECO:0000256" key="1">
    <source>
        <dbReference type="SAM" id="MobiDB-lite"/>
    </source>
</evidence>
<name>A0AAR5PH52_DENPD</name>
<dbReference type="EnsemblMetazoa" id="XM_019904518.1">
    <property type="protein sequence ID" value="XP_019760077.1"/>
    <property type="gene ID" value="LOC109537679"/>
</dbReference>
<feature type="compositionally biased region" description="Polar residues" evidence="1">
    <location>
        <begin position="84"/>
        <end position="100"/>
    </location>
</feature>
<feature type="compositionally biased region" description="Basic and acidic residues" evidence="1">
    <location>
        <begin position="109"/>
        <end position="119"/>
    </location>
</feature>
<organism evidence="2 3">
    <name type="scientific">Dendroctonus ponderosae</name>
    <name type="common">Mountain pine beetle</name>
    <dbReference type="NCBI Taxonomy" id="77166"/>
    <lineage>
        <taxon>Eukaryota</taxon>
        <taxon>Metazoa</taxon>
        <taxon>Ecdysozoa</taxon>
        <taxon>Arthropoda</taxon>
        <taxon>Hexapoda</taxon>
        <taxon>Insecta</taxon>
        <taxon>Pterygota</taxon>
        <taxon>Neoptera</taxon>
        <taxon>Endopterygota</taxon>
        <taxon>Coleoptera</taxon>
        <taxon>Polyphaga</taxon>
        <taxon>Cucujiformia</taxon>
        <taxon>Curculionidae</taxon>
        <taxon>Scolytinae</taxon>
        <taxon>Dendroctonus</taxon>
    </lineage>
</organism>
<evidence type="ECO:0000313" key="3">
    <source>
        <dbReference type="Proteomes" id="UP000019118"/>
    </source>
</evidence>
<dbReference type="KEGG" id="dpa:109537679"/>
<gene>
    <name evidence="2" type="primary">109537679</name>
</gene>
<feature type="compositionally biased region" description="Basic residues" evidence="1">
    <location>
        <begin position="25"/>
        <end position="34"/>
    </location>
</feature>
<keyword evidence="3" id="KW-1185">Reference proteome</keyword>
<feature type="compositionally biased region" description="Polar residues" evidence="1">
    <location>
        <begin position="44"/>
        <end position="61"/>
    </location>
</feature>
<feature type="region of interest" description="Disordered" evidence="1">
    <location>
        <begin position="21"/>
        <end position="208"/>
    </location>
</feature>
<accession>A0AAR5PH52</accession>
<protein>
    <submittedName>
        <fullName evidence="2">Uncharacterized protein</fullName>
    </submittedName>
</protein>